<proteinExistence type="predicted"/>
<dbReference type="GO" id="GO:0016787">
    <property type="term" value="F:hydrolase activity"/>
    <property type="evidence" value="ECO:0007669"/>
    <property type="project" value="UniProtKB-KW"/>
</dbReference>
<dbReference type="RefSeq" id="WP_012615590.1">
    <property type="nucleotide sequence ID" value="NC_011831.1"/>
</dbReference>
<dbReference type="InterPro" id="IPR029058">
    <property type="entry name" value="AB_hydrolase_fold"/>
</dbReference>
<dbReference type="STRING" id="326427.Cagg_0276"/>
<dbReference type="Pfam" id="PF12697">
    <property type="entry name" value="Abhydrolase_6"/>
    <property type="match status" value="1"/>
</dbReference>
<dbReference type="InterPro" id="IPR000073">
    <property type="entry name" value="AB_hydrolase_1"/>
</dbReference>
<protein>
    <submittedName>
        <fullName evidence="3">Alpha/beta hydrolase fold protein</fullName>
    </submittedName>
</protein>
<evidence type="ECO:0000256" key="1">
    <source>
        <dbReference type="SAM" id="MobiDB-lite"/>
    </source>
</evidence>
<accession>B8G2S0</accession>
<feature type="domain" description="AB hydrolase-1" evidence="2">
    <location>
        <begin position="74"/>
        <end position="315"/>
    </location>
</feature>
<reference evidence="3" key="1">
    <citation type="submission" date="2008-12" db="EMBL/GenBank/DDBJ databases">
        <title>Complete sequence of Chloroflexus aggregans DSM 9485.</title>
        <authorList>
            <consortium name="US DOE Joint Genome Institute"/>
            <person name="Lucas S."/>
            <person name="Copeland A."/>
            <person name="Lapidus A."/>
            <person name="Glavina del Rio T."/>
            <person name="Dalin E."/>
            <person name="Tice H."/>
            <person name="Pitluck S."/>
            <person name="Foster B."/>
            <person name="Larimer F."/>
            <person name="Land M."/>
            <person name="Hauser L."/>
            <person name="Kyrpides N."/>
            <person name="Mikhailova N."/>
            <person name="Bryant D."/>
            <person name="Richardson P."/>
        </authorList>
    </citation>
    <scope>NUCLEOTIDE SEQUENCE</scope>
    <source>
        <strain evidence="3">DSM 9485</strain>
    </source>
</reference>
<dbReference type="KEGG" id="cag:Cagg_0276"/>
<name>B8G2S0_CHLAD</name>
<dbReference type="HOGENOM" id="CLU_020336_13_9_0"/>
<dbReference type="eggNOG" id="COG2267">
    <property type="taxonomic scope" value="Bacteria"/>
</dbReference>
<feature type="region of interest" description="Disordered" evidence="1">
    <location>
        <begin position="1"/>
        <end position="32"/>
    </location>
</feature>
<dbReference type="EMBL" id="CP001337">
    <property type="protein sequence ID" value="ACL23224.1"/>
    <property type="molecule type" value="Genomic_DNA"/>
</dbReference>
<evidence type="ECO:0000313" key="4">
    <source>
        <dbReference type="Proteomes" id="UP000002508"/>
    </source>
</evidence>
<organism evidence="3 4">
    <name type="scientific">Chloroflexus aggregans (strain MD-66 / DSM 9485)</name>
    <dbReference type="NCBI Taxonomy" id="326427"/>
    <lineage>
        <taxon>Bacteria</taxon>
        <taxon>Bacillati</taxon>
        <taxon>Chloroflexota</taxon>
        <taxon>Chloroflexia</taxon>
        <taxon>Chloroflexales</taxon>
        <taxon>Chloroflexineae</taxon>
        <taxon>Chloroflexaceae</taxon>
        <taxon>Chloroflexus</taxon>
    </lineage>
</organism>
<evidence type="ECO:0000313" key="3">
    <source>
        <dbReference type="EMBL" id="ACL23224.1"/>
    </source>
</evidence>
<dbReference type="Proteomes" id="UP000002508">
    <property type="component" value="Chromosome"/>
</dbReference>
<sequence>MADEMHGPIRRGQGLRLSVPSQAEVGETSPASNEIVRGQGLRLSTTQATVQTAVVRTANGPLYYRRVGEGVPLIAIHGVGASGQLWRDVLIGLADIRTGYAIDLPGCGGSPARGGAPTLATLADEVVAFANAMGLRRFDLMGHGLGAGVAATVAATQPARVGKLILVSFGVRPGTPDVLTLAVVRTPIDLFLGLARPMINTWAGWAVGMPAIDQLMAAWLMAGPPADPALWEAYLADHGRADGRMDITMQTMAADPLLKRRLQTINAPTLLIGGEADRPVRPAELAAAQTLIATARRELIPACGHLPPIEHPNECRRLIRAWFGE</sequence>
<dbReference type="AlphaFoldDB" id="B8G2S0"/>
<dbReference type="Gene3D" id="3.40.50.1820">
    <property type="entry name" value="alpha/beta hydrolase"/>
    <property type="match status" value="1"/>
</dbReference>
<dbReference type="PANTHER" id="PTHR43798">
    <property type="entry name" value="MONOACYLGLYCEROL LIPASE"/>
    <property type="match status" value="1"/>
</dbReference>
<dbReference type="InterPro" id="IPR050266">
    <property type="entry name" value="AB_hydrolase_sf"/>
</dbReference>
<dbReference type="SUPFAM" id="SSF53474">
    <property type="entry name" value="alpha/beta-Hydrolases"/>
    <property type="match status" value="1"/>
</dbReference>
<gene>
    <name evidence="3" type="ordered locus">Cagg_0276</name>
</gene>
<keyword evidence="3" id="KW-0378">Hydrolase</keyword>
<evidence type="ECO:0000259" key="2">
    <source>
        <dbReference type="Pfam" id="PF12697"/>
    </source>
</evidence>
<keyword evidence="4" id="KW-1185">Reference proteome</keyword>